<proteinExistence type="predicted"/>
<feature type="region of interest" description="Disordered" evidence="1">
    <location>
        <begin position="1"/>
        <end position="29"/>
    </location>
</feature>
<evidence type="ECO:0000313" key="2">
    <source>
        <dbReference type="EMBL" id="KAL0455288.1"/>
    </source>
</evidence>
<protein>
    <submittedName>
        <fullName evidence="2">Uncharacterized protein</fullName>
    </submittedName>
</protein>
<accession>A0AAW2XNW1</accession>
<reference evidence="2" key="2">
    <citation type="journal article" date="2024" name="Plant">
        <title>Genomic evolution and insights into agronomic trait innovations of Sesamum species.</title>
        <authorList>
            <person name="Miao H."/>
            <person name="Wang L."/>
            <person name="Qu L."/>
            <person name="Liu H."/>
            <person name="Sun Y."/>
            <person name="Le M."/>
            <person name="Wang Q."/>
            <person name="Wei S."/>
            <person name="Zheng Y."/>
            <person name="Lin W."/>
            <person name="Duan Y."/>
            <person name="Cao H."/>
            <person name="Xiong S."/>
            <person name="Wang X."/>
            <person name="Wei L."/>
            <person name="Li C."/>
            <person name="Ma Q."/>
            <person name="Ju M."/>
            <person name="Zhao R."/>
            <person name="Li G."/>
            <person name="Mu C."/>
            <person name="Tian Q."/>
            <person name="Mei H."/>
            <person name="Zhang T."/>
            <person name="Gao T."/>
            <person name="Zhang H."/>
        </authorList>
    </citation>
    <scope>NUCLEOTIDE SEQUENCE</scope>
    <source>
        <strain evidence="2">KEN1</strain>
    </source>
</reference>
<reference evidence="2" key="1">
    <citation type="submission" date="2020-06" db="EMBL/GenBank/DDBJ databases">
        <authorList>
            <person name="Li T."/>
            <person name="Hu X."/>
            <person name="Zhang T."/>
            <person name="Song X."/>
            <person name="Zhang H."/>
            <person name="Dai N."/>
            <person name="Sheng W."/>
            <person name="Hou X."/>
            <person name="Wei L."/>
        </authorList>
    </citation>
    <scope>NUCLEOTIDE SEQUENCE</scope>
    <source>
        <strain evidence="2">KEN1</strain>
        <tissue evidence="2">Leaf</tissue>
    </source>
</reference>
<dbReference type="EMBL" id="JACGWN010000003">
    <property type="protein sequence ID" value="KAL0455288.1"/>
    <property type="molecule type" value="Genomic_DNA"/>
</dbReference>
<dbReference type="AlphaFoldDB" id="A0AAW2XNW1"/>
<sequence length="98" mass="10798">MIEESAASVLDYEASTSREKGKGVRRWKRKNDGAESVTASALRAPIASLGEGKGNGKMVRQSRVTYDICMNCQMVLEEGVSCTPVQPRCCNCNERYAY</sequence>
<evidence type="ECO:0000256" key="1">
    <source>
        <dbReference type="SAM" id="MobiDB-lite"/>
    </source>
</evidence>
<gene>
    <name evidence="2" type="ORF">Slati_0868000</name>
</gene>
<organism evidence="2">
    <name type="scientific">Sesamum latifolium</name>
    <dbReference type="NCBI Taxonomy" id="2727402"/>
    <lineage>
        <taxon>Eukaryota</taxon>
        <taxon>Viridiplantae</taxon>
        <taxon>Streptophyta</taxon>
        <taxon>Embryophyta</taxon>
        <taxon>Tracheophyta</taxon>
        <taxon>Spermatophyta</taxon>
        <taxon>Magnoliopsida</taxon>
        <taxon>eudicotyledons</taxon>
        <taxon>Gunneridae</taxon>
        <taxon>Pentapetalae</taxon>
        <taxon>asterids</taxon>
        <taxon>lamiids</taxon>
        <taxon>Lamiales</taxon>
        <taxon>Pedaliaceae</taxon>
        <taxon>Sesamum</taxon>
    </lineage>
</organism>
<name>A0AAW2XNW1_9LAMI</name>
<comment type="caution">
    <text evidence="2">The sequence shown here is derived from an EMBL/GenBank/DDBJ whole genome shotgun (WGS) entry which is preliminary data.</text>
</comment>